<feature type="compositionally biased region" description="Low complexity" evidence="3">
    <location>
        <begin position="286"/>
        <end position="298"/>
    </location>
</feature>
<feature type="compositionally biased region" description="Basic residues" evidence="3">
    <location>
        <begin position="275"/>
        <end position="284"/>
    </location>
</feature>
<evidence type="ECO:0000256" key="3">
    <source>
        <dbReference type="SAM" id="MobiDB-lite"/>
    </source>
</evidence>
<dbReference type="InterPro" id="IPR042470">
    <property type="entry name" value="RMI1_N_C_sf"/>
</dbReference>
<evidence type="ECO:0000256" key="2">
    <source>
        <dbReference type="ARBA" id="ARBA00018987"/>
    </source>
</evidence>
<feature type="region of interest" description="Disordered" evidence="3">
    <location>
        <begin position="271"/>
        <end position="311"/>
    </location>
</feature>
<dbReference type="PANTHER" id="PTHR14790">
    <property type="entry name" value="RECQ-MEDIATED GENOME INSTABILITY PROTEIN 1 RMI1"/>
    <property type="match status" value="1"/>
</dbReference>
<reference evidence="6 7" key="1">
    <citation type="submission" date="2023-08" db="EMBL/GenBank/DDBJ databases">
        <title>A Necator americanus chromosomal reference genome.</title>
        <authorList>
            <person name="Ilik V."/>
            <person name="Petrzelkova K.J."/>
            <person name="Pardy F."/>
            <person name="Fuh T."/>
            <person name="Niatou-Singa F.S."/>
            <person name="Gouil Q."/>
            <person name="Baker L."/>
            <person name="Ritchie M.E."/>
            <person name="Jex A.R."/>
            <person name="Gazzola D."/>
            <person name="Li H."/>
            <person name="Toshio Fujiwara R."/>
            <person name="Zhan B."/>
            <person name="Aroian R.V."/>
            <person name="Pafco B."/>
            <person name="Schwarz E.M."/>
        </authorList>
    </citation>
    <scope>NUCLEOTIDE SEQUENCE [LARGE SCALE GENOMIC DNA]</scope>
    <source>
        <strain evidence="6 7">Aroian</strain>
        <tissue evidence="6">Whole animal</tissue>
    </source>
</reference>
<dbReference type="InterPro" id="IPR049363">
    <property type="entry name" value="RMI1_N"/>
</dbReference>
<evidence type="ECO:0000256" key="1">
    <source>
        <dbReference type="ARBA" id="ARBA00006395"/>
    </source>
</evidence>
<evidence type="ECO:0000313" key="6">
    <source>
        <dbReference type="EMBL" id="KAK6753620.1"/>
    </source>
</evidence>
<dbReference type="EMBL" id="JAVFWL010000005">
    <property type="protein sequence ID" value="KAK6753620.1"/>
    <property type="molecule type" value="Genomic_DNA"/>
</dbReference>
<accession>A0ABR1DT53</accession>
<gene>
    <name evidence="6" type="primary">Necator_chrV.g17710</name>
    <name evidence="6" type="ORF">RB195_012920</name>
</gene>
<proteinExistence type="inferred from homology"/>
<comment type="similarity">
    <text evidence="1">Belongs to the RMI1 family.</text>
</comment>
<comment type="caution">
    <text evidence="6">The sequence shown here is derived from an EMBL/GenBank/DDBJ whole genome shotgun (WGS) entry which is preliminary data.</text>
</comment>
<evidence type="ECO:0000259" key="4">
    <source>
        <dbReference type="Pfam" id="PF08585"/>
    </source>
</evidence>
<evidence type="ECO:0000313" key="7">
    <source>
        <dbReference type="Proteomes" id="UP001303046"/>
    </source>
</evidence>
<dbReference type="InterPro" id="IPR013894">
    <property type="entry name" value="RMI1_OB"/>
</dbReference>
<dbReference type="SMART" id="SM01161">
    <property type="entry name" value="DUF1767"/>
    <property type="match status" value="1"/>
</dbReference>
<organism evidence="6 7">
    <name type="scientific">Necator americanus</name>
    <name type="common">Human hookworm</name>
    <dbReference type="NCBI Taxonomy" id="51031"/>
    <lineage>
        <taxon>Eukaryota</taxon>
        <taxon>Metazoa</taxon>
        <taxon>Ecdysozoa</taxon>
        <taxon>Nematoda</taxon>
        <taxon>Chromadorea</taxon>
        <taxon>Rhabditida</taxon>
        <taxon>Rhabditina</taxon>
        <taxon>Rhabditomorpha</taxon>
        <taxon>Strongyloidea</taxon>
        <taxon>Ancylostomatidae</taxon>
        <taxon>Bunostominae</taxon>
        <taxon>Necator</taxon>
    </lineage>
</organism>
<dbReference type="Pfam" id="PF21000">
    <property type="entry name" value="RMI1_N_N"/>
    <property type="match status" value="1"/>
</dbReference>
<feature type="domain" description="RecQ mediated genome instability protein 1 OB-fold" evidence="4">
    <location>
        <begin position="128"/>
        <end position="255"/>
    </location>
</feature>
<feature type="domain" description="RMI1 N-terminal" evidence="5">
    <location>
        <begin position="64"/>
        <end position="112"/>
    </location>
</feature>
<name>A0ABR1DT53_NECAM</name>
<sequence>MVQSLLGPPIAQVCDGLDLVPTAASTALFRARTQMYHNYNRGSCRFDPTIDYMVDSLSFIFDFFAERHIALKEEWLVDVTTFLLSTFEAEQSLPRIAGLVFEQWKYSDLKESSYPTFSQLNLDSADVKFSFNHPLVLQINSIVDIGAPFHFQFTALVSEFIDDTGFDPLPEMEQERYSNVLAASQRRMLLLTLSDGESDFRAIEYKSIKQLSLLLKPGCKVLLIPPVRCRKGILFLKPENIQIIGGDVESLFETGRPLQIITKKMNEISPDFEVKKKKQTKPHIHSSNSAQRDSNSSSEKPCGGANMPKVSSKEASNLLEGTMALDVADNRLFLSDTMHNEHQCTRPKPVAQVSPMYPTSRRASLESKKSFSDSDDKHPTKARSGAGNKSTSAIEIKDTKTTAVSPAPSVCNPDSLISVKGSSAITERSSGDRDYLQTQSSSAMKRSKENKLKSLLTKKFTPEIVKLEDSDSECQVVGTSSPVTTPPAYATQILPQTSQAAEDALIAKFRALNVVRLAEACRLMRFTVGSCRKIVQGIVVDIVGSLRIVDGMWTMKVTVQDESIDKLMCLVDNRLLTSLIGLTPKEAMEIRSSSDIGRRQDGQRRLAAVEAQLKRLDLLHLYKLLMYCSTIVDLVSPMILFSHFLAHSLHTVDSLYRHFHGVWPAYSSNLPWNNFVWEGTALISHHAIERNK</sequence>
<keyword evidence="7" id="KW-1185">Reference proteome</keyword>
<dbReference type="Proteomes" id="UP001303046">
    <property type="component" value="Unassembled WGS sequence"/>
</dbReference>
<dbReference type="Pfam" id="PF08585">
    <property type="entry name" value="RMI1_N_C"/>
    <property type="match status" value="1"/>
</dbReference>
<evidence type="ECO:0000259" key="5">
    <source>
        <dbReference type="Pfam" id="PF21000"/>
    </source>
</evidence>
<protein>
    <recommendedName>
        <fullName evidence="2">RecQ-mediated genome instability protein 1</fullName>
    </recommendedName>
</protein>
<feature type="region of interest" description="Disordered" evidence="3">
    <location>
        <begin position="340"/>
        <end position="448"/>
    </location>
</feature>
<feature type="compositionally biased region" description="Basic and acidic residues" evidence="3">
    <location>
        <begin position="363"/>
        <end position="379"/>
    </location>
</feature>
<dbReference type="PANTHER" id="PTHR14790:SF15">
    <property type="entry name" value="RECQ-MEDIATED GENOME INSTABILITY PROTEIN 1"/>
    <property type="match status" value="1"/>
</dbReference>
<dbReference type="Gene3D" id="2.40.50.770">
    <property type="entry name" value="RecQ-mediated genome instability protein Rmi1, C-terminal domain"/>
    <property type="match status" value="1"/>
</dbReference>